<evidence type="ECO:0000256" key="5">
    <source>
        <dbReference type="ARBA" id="ARBA00023136"/>
    </source>
</evidence>
<dbReference type="SUPFAM" id="SSF49464">
    <property type="entry name" value="Carboxypeptidase regulatory domain-like"/>
    <property type="match status" value="1"/>
</dbReference>
<dbReference type="Pfam" id="PF07715">
    <property type="entry name" value="Plug"/>
    <property type="match status" value="1"/>
</dbReference>
<evidence type="ECO:0000313" key="9">
    <source>
        <dbReference type="EMBL" id="ANW95856.1"/>
    </source>
</evidence>
<keyword evidence="5 7" id="KW-0472">Membrane</keyword>
<dbReference type="SUPFAM" id="SSF56935">
    <property type="entry name" value="Porins"/>
    <property type="match status" value="1"/>
</dbReference>
<evidence type="ECO:0000313" key="10">
    <source>
        <dbReference type="Proteomes" id="UP000092967"/>
    </source>
</evidence>
<evidence type="ECO:0000256" key="6">
    <source>
        <dbReference type="ARBA" id="ARBA00023237"/>
    </source>
</evidence>
<reference evidence="9 10" key="1">
    <citation type="submission" date="2016-02" db="EMBL/GenBank/DDBJ databases">
        <authorList>
            <person name="Wen L."/>
            <person name="He K."/>
            <person name="Yang H."/>
        </authorList>
    </citation>
    <scope>NUCLEOTIDE SEQUENCE [LARGE SCALE GENOMIC DNA]</scope>
    <source>
        <strain evidence="9 10">CZ1127</strain>
    </source>
</reference>
<dbReference type="Gene3D" id="2.60.40.1120">
    <property type="entry name" value="Carboxypeptidase-like, regulatory domain"/>
    <property type="match status" value="1"/>
</dbReference>
<dbReference type="InterPro" id="IPR008969">
    <property type="entry name" value="CarboxyPept-like_regulatory"/>
</dbReference>
<evidence type="ECO:0000256" key="4">
    <source>
        <dbReference type="ARBA" id="ARBA00022692"/>
    </source>
</evidence>
<keyword evidence="10" id="KW-1185">Reference proteome</keyword>
<dbReference type="Proteomes" id="UP000092967">
    <property type="component" value="Chromosome"/>
</dbReference>
<dbReference type="STRING" id="1790137.AXE80_05985"/>
<evidence type="ECO:0000256" key="3">
    <source>
        <dbReference type="ARBA" id="ARBA00022452"/>
    </source>
</evidence>
<evidence type="ECO:0000256" key="7">
    <source>
        <dbReference type="PROSITE-ProRule" id="PRU01360"/>
    </source>
</evidence>
<name>A0A1B1Y503_9FLAO</name>
<dbReference type="InterPro" id="IPR037066">
    <property type="entry name" value="Plug_dom_sf"/>
</dbReference>
<dbReference type="InterPro" id="IPR012910">
    <property type="entry name" value="Plug_dom"/>
</dbReference>
<dbReference type="FunFam" id="2.170.130.10:FF:000003">
    <property type="entry name" value="SusC/RagA family TonB-linked outer membrane protein"/>
    <property type="match status" value="1"/>
</dbReference>
<dbReference type="GO" id="GO:0009279">
    <property type="term" value="C:cell outer membrane"/>
    <property type="evidence" value="ECO:0007669"/>
    <property type="project" value="UniProtKB-SubCell"/>
</dbReference>
<dbReference type="Gene3D" id="2.170.130.10">
    <property type="entry name" value="TonB-dependent receptor, plug domain"/>
    <property type="match status" value="1"/>
</dbReference>
<proteinExistence type="inferred from homology"/>
<dbReference type="AlphaFoldDB" id="A0A1B1Y503"/>
<dbReference type="PROSITE" id="PS52016">
    <property type="entry name" value="TONB_DEPENDENT_REC_3"/>
    <property type="match status" value="1"/>
</dbReference>
<sequence>MILFCITVSNAQTVSGKVTADGLPVPGATILVKGTTIGVFTDFDGNYSIKADTKSTLVFSYMGYETQEVLVSSRNQINVTLKQEGQELDEVVVVGYGTQKKESVVGAITQIKGEELMERTSGVANVEEALQGNLPGVTAIQGSGIPGQSDVQIFIRGQSTWNNSGQPLILVDGVKRSMSDVDMNEIEGISVLKDASATAVFGVEGANGVILITTKRGKTGKAQLSLSVNTTYKTVSKLPNKLDAYDAVLEANKSIMREVMYSPDSWDDYRPMGIVNKYRNPLTEEESYIYPNINWEDEILKDFAQDTRVNLSVRGGSKGAKYFGSLSYQTVNDIFDGSKYDSGKGYLGEYKYDRFNYRTNIDFDITKSTEFSVNLSGYLGTQETPSNLNTVVNGIYEIAPNLYTPVYPDGLYGQFVNDVFGITNPIVSLTNTGYNTSRRFQVNSDFILKQKLDFVTKGLSFKGRFSLDNNMTSNQSLTDNGADGLENVVYRVYDGDKELILSPNGVNDFDFVVFPWTLDPSTINDGTRSRQMVYDFSLNYNRKFAKKHDVSALFLFRRQQYAIGNQFPTFREDWVGRVTYNYDSRYFLDVNGAYNGSERFGPGYRFDLFPSVAAGWMMSNESFIKKNVNWINKLKFRGSYGLVGDDKLPGRWNYLGQWASGGSTFLNPNKYHNGRSPYTFYKEDVVGNPDLQWETAIKYNFGAELSLFNNMITAEFDYFGENRDNILIRGSQRSVPEFYGNTPPDFNGGKVEVRGFELVIGGKYKFSNGIDIWGNYSFTQAKDVVLERDDPEFRPFYQKNEGYPIGQNRSAIPTNILTSWDDIYMSTPQISGQEYRRPGYYDVVDFDGDGTYNSAYDNAPFGQPIRPQRNWNVNLGAGYKGFNIMAQFYGTQNSLRRFGDRTFTNQTDLIFEQDIDYWTKENPGNTDTMPTWKFSQAATNPRNNYYDSSVVRFKTLQLSYDIPKTICEKLGVSSFKVFANGNNLYLWSDLPDDREFNGNITADSDFRGDYPTLKRFNFGFNMNF</sequence>
<dbReference type="Pfam" id="PF13715">
    <property type="entry name" value="CarbopepD_reg_2"/>
    <property type="match status" value="1"/>
</dbReference>
<dbReference type="NCBIfam" id="TIGR04056">
    <property type="entry name" value="OMP_RagA_SusC"/>
    <property type="match status" value="1"/>
</dbReference>
<comment type="subcellular location">
    <subcellularLocation>
        <location evidence="1 7">Cell outer membrane</location>
        <topology evidence="1 7">Multi-pass membrane protein</topology>
    </subcellularLocation>
</comment>
<keyword evidence="4 7" id="KW-0812">Transmembrane</keyword>
<dbReference type="Gene3D" id="2.40.170.20">
    <property type="entry name" value="TonB-dependent receptor, beta-barrel domain"/>
    <property type="match status" value="1"/>
</dbReference>
<keyword evidence="2 7" id="KW-0813">Transport</keyword>
<organism evidence="9 10">
    <name type="scientific">Wenyingzhuangia fucanilytica</name>
    <dbReference type="NCBI Taxonomy" id="1790137"/>
    <lineage>
        <taxon>Bacteria</taxon>
        <taxon>Pseudomonadati</taxon>
        <taxon>Bacteroidota</taxon>
        <taxon>Flavobacteriia</taxon>
        <taxon>Flavobacteriales</taxon>
        <taxon>Flavobacteriaceae</taxon>
        <taxon>Wenyingzhuangia</taxon>
    </lineage>
</organism>
<dbReference type="FunFam" id="2.60.40.1120:FF:000003">
    <property type="entry name" value="Outer membrane protein Omp121"/>
    <property type="match status" value="1"/>
</dbReference>
<evidence type="ECO:0000256" key="1">
    <source>
        <dbReference type="ARBA" id="ARBA00004571"/>
    </source>
</evidence>
<feature type="domain" description="TonB-dependent receptor plug" evidence="8">
    <location>
        <begin position="101"/>
        <end position="209"/>
    </location>
</feature>
<dbReference type="InterPro" id="IPR036942">
    <property type="entry name" value="Beta-barrel_TonB_sf"/>
</dbReference>
<accession>A0A1B1Y503</accession>
<comment type="similarity">
    <text evidence="7">Belongs to the TonB-dependent receptor family.</text>
</comment>
<dbReference type="KEGG" id="wfu:AXE80_05985"/>
<keyword evidence="6 7" id="KW-0998">Cell outer membrane</keyword>
<dbReference type="InterPro" id="IPR039426">
    <property type="entry name" value="TonB-dep_rcpt-like"/>
</dbReference>
<evidence type="ECO:0000256" key="2">
    <source>
        <dbReference type="ARBA" id="ARBA00022448"/>
    </source>
</evidence>
<dbReference type="EMBL" id="CP014224">
    <property type="protein sequence ID" value="ANW95856.1"/>
    <property type="molecule type" value="Genomic_DNA"/>
</dbReference>
<dbReference type="InterPro" id="IPR023996">
    <property type="entry name" value="TonB-dep_OMP_SusC/RagA"/>
</dbReference>
<evidence type="ECO:0000259" key="8">
    <source>
        <dbReference type="Pfam" id="PF07715"/>
    </source>
</evidence>
<dbReference type="InterPro" id="IPR023997">
    <property type="entry name" value="TonB-dep_OMP_SusC/RagA_CS"/>
</dbReference>
<gene>
    <name evidence="9" type="ORF">AXE80_05985</name>
</gene>
<dbReference type="NCBIfam" id="TIGR04057">
    <property type="entry name" value="SusC_RagA_signa"/>
    <property type="match status" value="1"/>
</dbReference>
<protein>
    <recommendedName>
        <fullName evidence="8">TonB-dependent receptor plug domain-containing protein</fullName>
    </recommendedName>
</protein>
<keyword evidence="3 7" id="KW-1134">Transmembrane beta strand</keyword>